<feature type="region of interest" description="Disordered" evidence="1">
    <location>
        <begin position="28"/>
        <end position="48"/>
    </location>
</feature>
<organism evidence="2 3">
    <name type="scientific">Caerostris extrusa</name>
    <name type="common">Bark spider</name>
    <name type="synonym">Caerostris bankana</name>
    <dbReference type="NCBI Taxonomy" id="172846"/>
    <lineage>
        <taxon>Eukaryota</taxon>
        <taxon>Metazoa</taxon>
        <taxon>Ecdysozoa</taxon>
        <taxon>Arthropoda</taxon>
        <taxon>Chelicerata</taxon>
        <taxon>Arachnida</taxon>
        <taxon>Araneae</taxon>
        <taxon>Araneomorphae</taxon>
        <taxon>Entelegynae</taxon>
        <taxon>Araneoidea</taxon>
        <taxon>Araneidae</taxon>
        <taxon>Caerostris</taxon>
    </lineage>
</organism>
<evidence type="ECO:0000256" key="1">
    <source>
        <dbReference type="SAM" id="MobiDB-lite"/>
    </source>
</evidence>
<comment type="caution">
    <text evidence="2">The sequence shown here is derived from an EMBL/GenBank/DDBJ whole genome shotgun (WGS) entry which is preliminary data.</text>
</comment>
<dbReference type="Proteomes" id="UP001054945">
    <property type="component" value="Unassembled WGS sequence"/>
</dbReference>
<keyword evidence="3" id="KW-1185">Reference proteome</keyword>
<accession>A0AAV4R0U8</accession>
<gene>
    <name evidence="2" type="ORF">CEXT_796171</name>
</gene>
<dbReference type="AlphaFoldDB" id="A0AAV4R0U8"/>
<evidence type="ECO:0000313" key="3">
    <source>
        <dbReference type="Proteomes" id="UP001054945"/>
    </source>
</evidence>
<sequence>MKADSKGEGERILKRGRWVLRVKKVRERMRDKRGGDDSNAVSGGSREVPSAISAIHGVGTGIKDVHLTDYRLHSIGDGHVYPDEAPWMERDSGGSDVRPPPPNSSSPISGMRRIV</sequence>
<evidence type="ECO:0000313" key="2">
    <source>
        <dbReference type="EMBL" id="GIY15184.1"/>
    </source>
</evidence>
<name>A0AAV4R0U8_CAEEX</name>
<reference evidence="2 3" key="1">
    <citation type="submission" date="2021-06" db="EMBL/GenBank/DDBJ databases">
        <title>Caerostris extrusa draft genome.</title>
        <authorList>
            <person name="Kono N."/>
            <person name="Arakawa K."/>
        </authorList>
    </citation>
    <scope>NUCLEOTIDE SEQUENCE [LARGE SCALE GENOMIC DNA]</scope>
</reference>
<feature type="compositionally biased region" description="Basic and acidic residues" evidence="1">
    <location>
        <begin position="80"/>
        <end position="93"/>
    </location>
</feature>
<proteinExistence type="predicted"/>
<protein>
    <submittedName>
        <fullName evidence="2">Uncharacterized protein</fullName>
    </submittedName>
</protein>
<dbReference type="EMBL" id="BPLR01007211">
    <property type="protein sequence ID" value="GIY15184.1"/>
    <property type="molecule type" value="Genomic_DNA"/>
</dbReference>
<feature type="region of interest" description="Disordered" evidence="1">
    <location>
        <begin position="80"/>
        <end position="115"/>
    </location>
</feature>